<evidence type="ECO:0000256" key="3">
    <source>
        <dbReference type="ARBA" id="ARBA00022989"/>
    </source>
</evidence>
<dbReference type="AlphaFoldDB" id="A0A8H4W599"/>
<feature type="transmembrane region" description="Helical" evidence="6">
    <location>
        <begin position="169"/>
        <end position="193"/>
    </location>
</feature>
<dbReference type="EMBL" id="JAAMPI010000193">
    <property type="protein sequence ID" value="KAF4634317.1"/>
    <property type="molecule type" value="Genomic_DNA"/>
</dbReference>
<protein>
    <recommendedName>
        <fullName evidence="9">Transmembrane protein</fullName>
    </recommendedName>
</protein>
<dbReference type="GO" id="GO:0016020">
    <property type="term" value="C:membrane"/>
    <property type="evidence" value="ECO:0007669"/>
    <property type="project" value="UniProtKB-SubCell"/>
</dbReference>
<evidence type="ECO:0000256" key="2">
    <source>
        <dbReference type="ARBA" id="ARBA00022692"/>
    </source>
</evidence>
<dbReference type="SMART" id="SM01417">
    <property type="entry name" value="Solute_trans_a"/>
    <property type="match status" value="1"/>
</dbReference>
<dbReference type="InterPro" id="IPR005178">
    <property type="entry name" value="Ostalpha/TMEM184C"/>
</dbReference>
<feature type="region of interest" description="Disordered" evidence="5">
    <location>
        <begin position="445"/>
        <end position="512"/>
    </location>
</feature>
<organism evidence="7 8">
    <name type="scientific">Cudoniella acicularis</name>
    <dbReference type="NCBI Taxonomy" id="354080"/>
    <lineage>
        <taxon>Eukaryota</taxon>
        <taxon>Fungi</taxon>
        <taxon>Dikarya</taxon>
        <taxon>Ascomycota</taxon>
        <taxon>Pezizomycotina</taxon>
        <taxon>Leotiomycetes</taxon>
        <taxon>Helotiales</taxon>
        <taxon>Tricladiaceae</taxon>
        <taxon>Cudoniella</taxon>
    </lineage>
</organism>
<sequence length="512" mass="57293">MVSFNATCNSTLDDLRIGGSEKALVGSFTFHSIGLVVAAACSLIAIIVSLYLIFMHATHYTKPYEQRQFARSSPPFLASANTSQYYPHPVYVYFQVISDCYEAFAIASFFSLLCHYIAPNLHDQKQYFRTLQPKGWVLVIESVAVTIAMFCLIQFYVQLRLDLSAHSPFIKVIAIKLVIFLSFWQTFLISILTSATFNVVHTTASLAYPDLKVGVPSLLLCIEMAIFAILHIFAFPYKPYMKSRDQGKYPVSPSGPGEPPVNTIGPNQGGFMGWKAIADAMNPWDLVKGFARAMRWLFVGRKNRLNDPSYFINAQNENDMALEGERDDGYKVNDDNLPIAQEFRRSRFGMLGGGNLNDNQGEEGARLIANAQPHPLNPGSGYIPARQRYDSEGQDISQEPIPYDGKRYTDTSPDRLTGRNPTPGSMNRKENQQIDIGTAVTMEPEPYESHVPGLPYPPKTQSELYLDQKREARRQQSPPEQRENASSPTGNTPEVHNALWGSNSKQPDDTSF</sequence>
<evidence type="ECO:0000313" key="7">
    <source>
        <dbReference type="EMBL" id="KAF4634317.1"/>
    </source>
</evidence>
<feature type="transmembrane region" description="Helical" evidence="6">
    <location>
        <begin position="213"/>
        <end position="235"/>
    </location>
</feature>
<reference evidence="7 8" key="1">
    <citation type="submission" date="2020-03" db="EMBL/GenBank/DDBJ databases">
        <title>Draft Genome Sequence of Cudoniella acicularis.</title>
        <authorList>
            <person name="Buettner E."/>
            <person name="Kellner H."/>
        </authorList>
    </citation>
    <scope>NUCLEOTIDE SEQUENCE [LARGE SCALE GENOMIC DNA]</scope>
    <source>
        <strain evidence="7 8">DSM 108380</strain>
    </source>
</reference>
<feature type="transmembrane region" description="Helical" evidence="6">
    <location>
        <begin position="138"/>
        <end position="157"/>
    </location>
</feature>
<keyword evidence="3 6" id="KW-1133">Transmembrane helix</keyword>
<evidence type="ECO:0000256" key="6">
    <source>
        <dbReference type="SAM" id="Phobius"/>
    </source>
</evidence>
<feature type="compositionally biased region" description="Polar residues" evidence="5">
    <location>
        <begin position="475"/>
        <end position="512"/>
    </location>
</feature>
<dbReference type="PANTHER" id="PTHR23423">
    <property type="entry name" value="ORGANIC SOLUTE TRANSPORTER-RELATED"/>
    <property type="match status" value="1"/>
</dbReference>
<dbReference type="OrthoDB" id="5348404at2759"/>
<keyword evidence="2 6" id="KW-0812">Transmembrane</keyword>
<evidence type="ECO:0000256" key="5">
    <source>
        <dbReference type="SAM" id="MobiDB-lite"/>
    </source>
</evidence>
<dbReference type="Proteomes" id="UP000566819">
    <property type="component" value="Unassembled WGS sequence"/>
</dbReference>
<feature type="region of interest" description="Disordered" evidence="5">
    <location>
        <begin position="393"/>
        <end position="431"/>
    </location>
</feature>
<feature type="compositionally biased region" description="Basic and acidic residues" evidence="5">
    <location>
        <begin position="404"/>
        <end position="417"/>
    </location>
</feature>
<feature type="transmembrane region" description="Helical" evidence="6">
    <location>
        <begin position="30"/>
        <end position="54"/>
    </location>
</feature>
<accession>A0A8H4W599</accession>
<dbReference type="Pfam" id="PF03619">
    <property type="entry name" value="Solute_trans_a"/>
    <property type="match status" value="1"/>
</dbReference>
<comment type="subcellular location">
    <subcellularLocation>
        <location evidence="1">Membrane</location>
        <topology evidence="1">Multi-pass membrane protein</topology>
    </subcellularLocation>
</comment>
<evidence type="ECO:0000256" key="4">
    <source>
        <dbReference type="ARBA" id="ARBA00023136"/>
    </source>
</evidence>
<evidence type="ECO:0008006" key="9">
    <source>
        <dbReference type="Google" id="ProtNLM"/>
    </source>
</evidence>
<comment type="caution">
    <text evidence="7">The sequence shown here is derived from an EMBL/GenBank/DDBJ whole genome shotgun (WGS) entry which is preliminary data.</text>
</comment>
<gene>
    <name evidence="7" type="ORF">G7Y89_g3797</name>
</gene>
<proteinExistence type="predicted"/>
<evidence type="ECO:0000256" key="1">
    <source>
        <dbReference type="ARBA" id="ARBA00004141"/>
    </source>
</evidence>
<keyword evidence="8" id="KW-1185">Reference proteome</keyword>
<evidence type="ECO:0000313" key="8">
    <source>
        <dbReference type="Proteomes" id="UP000566819"/>
    </source>
</evidence>
<keyword evidence="4 6" id="KW-0472">Membrane</keyword>
<name>A0A8H4W599_9HELO</name>